<keyword evidence="3 5" id="KW-1133">Transmembrane helix</keyword>
<dbReference type="STRING" id="1202785.A946_01280"/>
<keyword evidence="4 5" id="KW-0472">Membrane</keyword>
<reference evidence="10" key="3">
    <citation type="submission" date="2019-03" db="EMBL/GenBank/DDBJ databases">
        <title>Complete genome of Methylacidiphilum kamchatkense Kam1.</title>
        <authorList>
            <person name="Kruse T."/>
            <person name="Murarilal Ratnadevi C."/>
            <person name="Erikstad H.-A."/>
            <person name="Birkeland N.-K."/>
        </authorList>
    </citation>
    <scope>NUCLEOTIDE SEQUENCE [LARGE SCALE GENOMIC DNA]</scope>
    <source>
        <strain evidence="10">kam1</strain>
    </source>
</reference>
<proteinExistence type="predicted"/>
<dbReference type="PROSITE" id="PS50234">
    <property type="entry name" value="VWFA"/>
    <property type="match status" value="1"/>
</dbReference>
<dbReference type="AlphaFoldDB" id="A0A0C1USW0"/>
<dbReference type="SUPFAM" id="SSF53300">
    <property type="entry name" value="vWA-like"/>
    <property type="match status" value="1"/>
</dbReference>
<accession>A0A0C1USW0</accession>
<dbReference type="KEGG" id="mkc:kam1_1438"/>
<dbReference type="Gene3D" id="3.40.50.410">
    <property type="entry name" value="von Willebrand factor, type A domain"/>
    <property type="match status" value="1"/>
</dbReference>
<evidence type="ECO:0000256" key="3">
    <source>
        <dbReference type="ARBA" id="ARBA00022989"/>
    </source>
</evidence>
<gene>
    <name evidence="7" type="ORF">A946_01280</name>
    <name evidence="8" type="ORF">kam1_1438</name>
</gene>
<dbReference type="PANTHER" id="PTHR22550">
    <property type="entry name" value="SPORE GERMINATION PROTEIN"/>
    <property type="match status" value="1"/>
</dbReference>
<dbReference type="EMBL" id="CP037899">
    <property type="protein sequence ID" value="QDQ42660.1"/>
    <property type="molecule type" value="Genomic_DNA"/>
</dbReference>
<feature type="domain" description="VWFA" evidence="6">
    <location>
        <begin position="88"/>
        <end position="293"/>
    </location>
</feature>
<keyword evidence="1" id="KW-1003">Cell membrane</keyword>
<dbReference type="InterPro" id="IPR050768">
    <property type="entry name" value="UPF0353/GerABKA_families"/>
</dbReference>
<evidence type="ECO:0000256" key="1">
    <source>
        <dbReference type="ARBA" id="ARBA00022475"/>
    </source>
</evidence>
<keyword evidence="9" id="KW-1185">Reference proteome</keyword>
<evidence type="ECO:0000256" key="5">
    <source>
        <dbReference type="SAM" id="Phobius"/>
    </source>
</evidence>
<dbReference type="OrthoDB" id="6206554at2"/>
<dbReference type="InterPro" id="IPR002035">
    <property type="entry name" value="VWF_A"/>
</dbReference>
<keyword evidence="2 5" id="KW-0812">Transmembrane</keyword>
<organism evidence="8 10">
    <name type="scientific">Methylacidiphilum kamchatkense Kam1</name>
    <dbReference type="NCBI Taxonomy" id="1202785"/>
    <lineage>
        <taxon>Bacteria</taxon>
        <taxon>Pseudomonadati</taxon>
        <taxon>Verrucomicrobiota</taxon>
        <taxon>Methylacidiphilae</taxon>
        <taxon>Methylacidiphilales</taxon>
        <taxon>Methylacidiphilaceae</taxon>
        <taxon>Methylacidiphilum (ex Ratnadevi et al. 2023)</taxon>
    </lineage>
</organism>
<protein>
    <submittedName>
        <fullName evidence="8">Ca-activated chloride channel family protein</fullName>
    </submittedName>
</protein>
<evidence type="ECO:0000256" key="4">
    <source>
        <dbReference type="ARBA" id="ARBA00023136"/>
    </source>
</evidence>
<evidence type="ECO:0000313" key="7">
    <source>
        <dbReference type="EMBL" id="KIE59364.1"/>
    </source>
</evidence>
<evidence type="ECO:0000313" key="8">
    <source>
        <dbReference type="EMBL" id="QDQ42660.1"/>
    </source>
</evidence>
<reference evidence="8" key="2">
    <citation type="journal article" date="2019" name="BMC Genomics">
        <title>Complete genome sequence analysis of the thermoacidophilic verrucomicrobial methanotroph 'Candidatus Methylacidiphilum kamchatkense' strain Kam1 and comparison with its closest relatives.</title>
        <authorList>
            <person name="Kruse T."/>
            <person name="Ratnadevi C.M."/>
            <person name="Erikstad H.A."/>
            <person name="Birkeland N.K."/>
        </authorList>
    </citation>
    <scope>NUCLEOTIDE SEQUENCE</scope>
    <source>
        <strain evidence="8">Kam1</strain>
    </source>
</reference>
<evidence type="ECO:0000259" key="6">
    <source>
        <dbReference type="PROSITE" id="PS50234"/>
    </source>
</evidence>
<dbReference type="Proteomes" id="UP000315925">
    <property type="component" value="Chromosome"/>
</dbReference>
<dbReference type="RefSeq" id="WP_039720629.1">
    <property type="nucleotide sequence ID" value="NZ_CP037899.1"/>
</dbReference>
<dbReference type="Pfam" id="PF00092">
    <property type="entry name" value="VWA"/>
    <property type="match status" value="1"/>
</dbReference>
<feature type="transmembrane region" description="Helical" evidence="5">
    <location>
        <begin position="54"/>
        <end position="71"/>
    </location>
</feature>
<evidence type="ECO:0000313" key="10">
    <source>
        <dbReference type="Proteomes" id="UP000315925"/>
    </source>
</evidence>
<dbReference type="PANTHER" id="PTHR22550:SF5">
    <property type="entry name" value="LEUCINE ZIPPER PROTEIN 4"/>
    <property type="match status" value="1"/>
</dbReference>
<dbReference type="SMART" id="SM00327">
    <property type="entry name" value="VWA"/>
    <property type="match status" value="1"/>
</dbReference>
<evidence type="ECO:0000256" key="2">
    <source>
        <dbReference type="ARBA" id="ARBA00022692"/>
    </source>
</evidence>
<dbReference type="Proteomes" id="UP000031594">
    <property type="component" value="Unassembled WGS sequence"/>
</dbReference>
<feature type="transmembrane region" description="Helical" evidence="5">
    <location>
        <begin position="312"/>
        <end position="330"/>
    </location>
</feature>
<name>A0A0C1USW0_9BACT</name>
<reference evidence="7 9" key="1">
    <citation type="submission" date="2014-08" db="EMBL/GenBank/DDBJ databases">
        <title>Methylacidiphilum kamchatkense strain Kam1 draft genome sequence.</title>
        <authorList>
            <person name="Birkeland N.-K."/>
            <person name="Erikstad H.A."/>
        </authorList>
    </citation>
    <scope>NUCLEOTIDE SEQUENCE [LARGE SCALE GENOMIC DNA]</scope>
    <source>
        <strain evidence="7 9">Kam1</strain>
    </source>
</reference>
<evidence type="ECO:0000313" key="9">
    <source>
        <dbReference type="Proteomes" id="UP000031594"/>
    </source>
</evidence>
<dbReference type="InterPro" id="IPR036465">
    <property type="entry name" value="vWFA_dom_sf"/>
</dbReference>
<dbReference type="EMBL" id="JQNX01000001">
    <property type="protein sequence ID" value="KIE59364.1"/>
    <property type="molecule type" value="Genomic_DNA"/>
</dbReference>
<feature type="transmembrane region" description="Helical" evidence="5">
    <location>
        <begin position="6"/>
        <end position="25"/>
    </location>
</feature>
<sequence>MVALVVFANPSFFFLLLLLPLVWFFRRYRKEEPFFLPFASQWVGTERKGPINKLPVVCCYLAFVLFIIALARPQEEKGKIPIRKEGYDIVLVLDISGSMLAEDYEIDQKMVSRLDVVLDVVKAFLDKRVNDRIGLVAFAGRAYTVCPLTFDHQWIKRKIDQLQAGAIEDGTAIGDALSLALSRLEGKKESEARHKIGSFLILLTDGANNCGNLLPLEAAQLAARSSIPVFAIGAGLSGEVTMPVLDEERRKIGSQTVISEVDEELLRKIAQLTGGEYFRATDSNAILSAFQAIDAKKKIPFEPIVVTKKEELFPIFLVLGLFFWFLAFLISKRI</sequence>